<comment type="caution">
    <text evidence="2">The sequence shown here is derived from an EMBL/GenBank/DDBJ whole genome shotgun (WGS) entry which is preliminary data.</text>
</comment>
<reference evidence="2" key="1">
    <citation type="journal article" date="2023" name="Nat. Commun.">
        <title>Diploid and tetraploid genomes of Acorus and the evolution of monocots.</title>
        <authorList>
            <person name="Ma L."/>
            <person name="Liu K.W."/>
            <person name="Li Z."/>
            <person name="Hsiao Y.Y."/>
            <person name="Qi Y."/>
            <person name="Fu T."/>
            <person name="Tang G.D."/>
            <person name="Zhang D."/>
            <person name="Sun W.H."/>
            <person name="Liu D.K."/>
            <person name="Li Y."/>
            <person name="Chen G.Z."/>
            <person name="Liu X.D."/>
            <person name="Liao X.Y."/>
            <person name="Jiang Y.T."/>
            <person name="Yu X."/>
            <person name="Hao Y."/>
            <person name="Huang J."/>
            <person name="Zhao X.W."/>
            <person name="Ke S."/>
            <person name="Chen Y.Y."/>
            <person name="Wu W.L."/>
            <person name="Hsu J.L."/>
            <person name="Lin Y.F."/>
            <person name="Huang M.D."/>
            <person name="Li C.Y."/>
            <person name="Huang L."/>
            <person name="Wang Z.W."/>
            <person name="Zhao X."/>
            <person name="Zhong W.Y."/>
            <person name="Peng D.H."/>
            <person name="Ahmad S."/>
            <person name="Lan S."/>
            <person name="Zhang J.S."/>
            <person name="Tsai W.C."/>
            <person name="Van de Peer Y."/>
            <person name="Liu Z.J."/>
        </authorList>
    </citation>
    <scope>NUCLEOTIDE SEQUENCE</scope>
    <source>
        <strain evidence="2">SCP</strain>
    </source>
</reference>
<gene>
    <name evidence="2" type="ORF">QJS04_geneDACA015989</name>
</gene>
<sequence length="69" mass="7946">MTSLAAPSSAPPSTIPLATPPRQPRLRQHHQLEGQQGRLWLCRPRSHPRLQLRQVRRVSIFRVDHSLPQ</sequence>
<feature type="compositionally biased region" description="Pro residues" evidence="1">
    <location>
        <begin position="9"/>
        <end position="23"/>
    </location>
</feature>
<dbReference type="Proteomes" id="UP001179952">
    <property type="component" value="Unassembled WGS sequence"/>
</dbReference>
<evidence type="ECO:0000313" key="2">
    <source>
        <dbReference type="EMBL" id="KAK1276718.1"/>
    </source>
</evidence>
<evidence type="ECO:0000256" key="1">
    <source>
        <dbReference type="SAM" id="MobiDB-lite"/>
    </source>
</evidence>
<protein>
    <submittedName>
        <fullName evidence="2">Uncharacterized protein</fullName>
    </submittedName>
</protein>
<feature type="region of interest" description="Disordered" evidence="1">
    <location>
        <begin position="1"/>
        <end position="32"/>
    </location>
</feature>
<dbReference type="EMBL" id="JAUJYN010000003">
    <property type="protein sequence ID" value="KAK1276718.1"/>
    <property type="molecule type" value="Genomic_DNA"/>
</dbReference>
<dbReference type="AlphaFoldDB" id="A0AAV9BIX1"/>
<proteinExistence type="predicted"/>
<accession>A0AAV9BIX1</accession>
<keyword evidence="3" id="KW-1185">Reference proteome</keyword>
<name>A0AAV9BIX1_ACOGR</name>
<reference evidence="2" key="2">
    <citation type="submission" date="2023-06" db="EMBL/GenBank/DDBJ databases">
        <authorList>
            <person name="Ma L."/>
            <person name="Liu K.-W."/>
            <person name="Li Z."/>
            <person name="Hsiao Y.-Y."/>
            <person name="Qi Y."/>
            <person name="Fu T."/>
            <person name="Tang G."/>
            <person name="Zhang D."/>
            <person name="Sun W.-H."/>
            <person name="Liu D.-K."/>
            <person name="Li Y."/>
            <person name="Chen G.-Z."/>
            <person name="Liu X.-D."/>
            <person name="Liao X.-Y."/>
            <person name="Jiang Y.-T."/>
            <person name="Yu X."/>
            <person name="Hao Y."/>
            <person name="Huang J."/>
            <person name="Zhao X.-W."/>
            <person name="Ke S."/>
            <person name="Chen Y.-Y."/>
            <person name="Wu W.-L."/>
            <person name="Hsu J.-L."/>
            <person name="Lin Y.-F."/>
            <person name="Huang M.-D."/>
            <person name="Li C.-Y."/>
            <person name="Huang L."/>
            <person name="Wang Z.-W."/>
            <person name="Zhao X."/>
            <person name="Zhong W.-Y."/>
            <person name="Peng D.-H."/>
            <person name="Ahmad S."/>
            <person name="Lan S."/>
            <person name="Zhang J.-S."/>
            <person name="Tsai W.-C."/>
            <person name="Van De Peer Y."/>
            <person name="Liu Z.-J."/>
        </authorList>
    </citation>
    <scope>NUCLEOTIDE SEQUENCE</scope>
    <source>
        <strain evidence="2">SCP</strain>
        <tissue evidence="2">Leaves</tissue>
    </source>
</reference>
<evidence type="ECO:0000313" key="3">
    <source>
        <dbReference type="Proteomes" id="UP001179952"/>
    </source>
</evidence>
<organism evidence="2 3">
    <name type="scientific">Acorus gramineus</name>
    <name type="common">Dwarf sweet flag</name>
    <dbReference type="NCBI Taxonomy" id="55184"/>
    <lineage>
        <taxon>Eukaryota</taxon>
        <taxon>Viridiplantae</taxon>
        <taxon>Streptophyta</taxon>
        <taxon>Embryophyta</taxon>
        <taxon>Tracheophyta</taxon>
        <taxon>Spermatophyta</taxon>
        <taxon>Magnoliopsida</taxon>
        <taxon>Liliopsida</taxon>
        <taxon>Acoraceae</taxon>
        <taxon>Acorus</taxon>
    </lineage>
</organism>